<sequence length="245" mass="27878">MEDGTVVRGLAGVPEDGPVLLVGNHMLLGIELTLLPRSSCGIRRSWSVASRTRCYSRRRRRHGRRDTIYSTSSTCGEGEEHRIFWPEQTEFVRMAAQCNATIVPFGVVGEDDIVNERAILQGDNEGLQDAKHEVIFPGVCMKIPGRFYYRFAKPIPMRGRQDVLTGRRAATVLYAHIKSEVKGIISYLLEKREEDEYRKISRRLMFMASQGFNTQVPLFDPGHTLVATWNENVATEFSFFDLYAK</sequence>
<evidence type="ECO:0000313" key="1">
    <source>
        <dbReference type="EnsemblPlants" id="EMT31338"/>
    </source>
</evidence>
<dbReference type="GO" id="GO:0016020">
    <property type="term" value="C:membrane"/>
    <property type="evidence" value="ECO:0007669"/>
    <property type="project" value="TreeGrafter"/>
</dbReference>
<accession>M8CB09</accession>
<proteinExistence type="predicted"/>
<name>M8CB09_AEGTA</name>
<dbReference type="PANTHER" id="PTHR22753:SF25">
    <property type="entry name" value="SERINE AMINOPEPTIDASE S33 DOMAIN-CONTAINING PROTEIN"/>
    <property type="match status" value="1"/>
</dbReference>
<dbReference type="PANTHER" id="PTHR22753">
    <property type="entry name" value="TRANSMEMBRANE PROTEIN 68"/>
    <property type="match status" value="1"/>
</dbReference>
<dbReference type="AlphaFoldDB" id="M8CB09"/>
<evidence type="ECO:0008006" key="2">
    <source>
        <dbReference type="Google" id="ProtNLM"/>
    </source>
</evidence>
<reference evidence="1" key="1">
    <citation type="submission" date="2015-06" db="UniProtKB">
        <authorList>
            <consortium name="EnsemblPlants"/>
        </authorList>
    </citation>
    <scope>IDENTIFICATION</scope>
</reference>
<dbReference type="EnsemblPlants" id="EMT31338">
    <property type="protein sequence ID" value="EMT31338"/>
    <property type="gene ID" value="F775_22064"/>
</dbReference>
<organism evidence="1">
    <name type="scientific">Aegilops tauschii</name>
    <name type="common">Tausch's goatgrass</name>
    <name type="synonym">Aegilops squarrosa</name>
    <dbReference type="NCBI Taxonomy" id="37682"/>
    <lineage>
        <taxon>Eukaryota</taxon>
        <taxon>Viridiplantae</taxon>
        <taxon>Streptophyta</taxon>
        <taxon>Embryophyta</taxon>
        <taxon>Tracheophyta</taxon>
        <taxon>Spermatophyta</taxon>
        <taxon>Magnoliopsida</taxon>
        <taxon>Liliopsida</taxon>
        <taxon>Poales</taxon>
        <taxon>Poaceae</taxon>
        <taxon>BOP clade</taxon>
        <taxon>Pooideae</taxon>
        <taxon>Triticodae</taxon>
        <taxon>Triticeae</taxon>
        <taxon>Triticinae</taxon>
        <taxon>Aegilops</taxon>
    </lineage>
</organism>
<protein>
    <recommendedName>
        <fullName evidence="2">Acyltransferase</fullName>
    </recommendedName>
</protein>